<dbReference type="EMBL" id="BTPU01000056">
    <property type="protein sequence ID" value="GMQ63941.1"/>
    <property type="molecule type" value="Genomic_DNA"/>
</dbReference>
<gene>
    <name evidence="1" type="ORF">AN2V17_31770</name>
</gene>
<evidence type="ECO:0000313" key="2">
    <source>
        <dbReference type="Proteomes" id="UP001374599"/>
    </source>
</evidence>
<reference evidence="1" key="1">
    <citation type="submission" date="2023-09" db="EMBL/GenBank/DDBJ databases">
        <title>Vallitalea sediminicola and Vallitalea maricola sp. nov., anaerobic bacteria isolated from marine sediment.</title>
        <authorList>
            <person name="Hirano S."/>
            <person name="Maeda A."/>
            <person name="Terahara T."/>
            <person name="Mori K."/>
            <person name="Hamada M."/>
            <person name="Matsumoto R."/>
            <person name="Kobayashi T."/>
        </authorList>
    </citation>
    <scope>NUCLEOTIDE SEQUENCE</scope>
    <source>
        <strain evidence="1">AN17-2</strain>
    </source>
</reference>
<name>A0ACB5ULV6_9FIRM</name>
<proteinExistence type="predicted"/>
<organism evidence="1 2">
    <name type="scientific">Vallitalea maricola</name>
    <dbReference type="NCBI Taxonomy" id="3074433"/>
    <lineage>
        <taxon>Bacteria</taxon>
        <taxon>Bacillati</taxon>
        <taxon>Bacillota</taxon>
        <taxon>Clostridia</taxon>
        <taxon>Lachnospirales</taxon>
        <taxon>Vallitaleaceae</taxon>
        <taxon>Vallitalea</taxon>
    </lineage>
</organism>
<accession>A0ACB5ULV6</accession>
<protein>
    <submittedName>
        <fullName evidence="1">Uncharacterized protein</fullName>
    </submittedName>
</protein>
<comment type="caution">
    <text evidence="1">The sequence shown here is derived from an EMBL/GenBank/DDBJ whole genome shotgun (WGS) entry which is preliminary data.</text>
</comment>
<dbReference type="Proteomes" id="UP001374599">
    <property type="component" value="Unassembled WGS sequence"/>
</dbReference>
<evidence type="ECO:0000313" key="1">
    <source>
        <dbReference type="EMBL" id="GMQ63941.1"/>
    </source>
</evidence>
<sequence length="80" mass="9452">MDYKKTVIEFFEERYFVSFGEDFEEDTDLFKAGIIESKGYISIINFLRNDLDIDMTDEDIFLNVFATVADIVKFIKEKKS</sequence>
<keyword evidence="2" id="KW-1185">Reference proteome</keyword>